<organism evidence="1 2">
    <name type="scientific">Thioclava kandeliae</name>
    <dbReference type="NCBI Taxonomy" id="3070818"/>
    <lineage>
        <taxon>Bacteria</taxon>
        <taxon>Pseudomonadati</taxon>
        <taxon>Pseudomonadota</taxon>
        <taxon>Alphaproteobacteria</taxon>
        <taxon>Rhodobacterales</taxon>
        <taxon>Paracoccaceae</taxon>
        <taxon>Thioclava</taxon>
    </lineage>
</organism>
<name>A0ABV1SM83_9RHOB</name>
<gene>
    <name evidence="1" type="ORF">VSX56_19960</name>
</gene>
<reference evidence="1 2" key="1">
    <citation type="submission" date="2024-01" db="EMBL/GenBank/DDBJ databases">
        <authorList>
            <person name="Deng Y."/>
            <person name="Su J."/>
        </authorList>
    </citation>
    <scope>NUCLEOTIDE SEQUENCE [LARGE SCALE GENOMIC DNA]</scope>
    <source>
        <strain evidence="1 2">CPCC 100088</strain>
    </source>
</reference>
<sequence>MQDFPYLGTQWVSIPEFQGLAAAVGQVFSSALSGQITGDQALAQAQQISEREIKKAGY</sequence>
<dbReference type="RefSeq" id="WP_350939308.1">
    <property type="nucleotide sequence ID" value="NZ_JAYWLC010000045.1"/>
</dbReference>
<protein>
    <recommendedName>
        <fullName evidence="3">Sugar ABC transporter substrate-binding protein</fullName>
    </recommendedName>
</protein>
<comment type="caution">
    <text evidence="1">The sequence shown here is derived from an EMBL/GenBank/DDBJ whole genome shotgun (WGS) entry which is preliminary data.</text>
</comment>
<dbReference type="Gene3D" id="3.40.190.10">
    <property type="entry name" value="Periplasmic binding protein-like II"/>
    <property type="match status" value="2"/>
</dbReference>
<dbReference type="Proteomes" id="UP001438953">
    <property type="component" value="Unassembled WGS sequence"/>
</dbReference>
<proteinExistence type="predicted"/>
<keyword evidence="2" id="KW-1185">Reference proteome</keyword>
<evidence type="ECO:0000313" key="2">
    <source>
        <dbReference type="Proteomes" id="UP001438953"/>
    </source>
</evidence>
<reference evidence="1 2" key="2">
    <citation type="submission" date="2024-06" db="EMBL/GenBank/DDBJ databases">
        <title>Thioclava kandeliae sp. nov. from a rhizosphere soil sample of Kandelia candel in a mangrove.</title>
        <authorList>
            <person name="Mu T."/>
        </authorList>
    </citation>
    <scope>NUCLEOTIDE SEQUENCE [LARGE SCALE GENOMIC DNA]</scope>
    <source>
        <strain evidence="1 2">CPCC 100088</strain>
    </source>
</reference>
<accession>A0ABV1SM83</accession>
<evidence type="ECO:0008006" key="3">
    <source>
        <dbReference type="Google" id="ProtNLM"/>
    </source>
</evidence>
<dbReference type="EMBL" id="JAYWLC010000045">
    <property type="protein sequence ID" value="MER5174028.1"/>
    <property type="molecule type" value="Genomic_DNA"/>
</dbReference>
<evidence type="ECO:0000313" key="1">
    <source>
        <dbReference type="EMBL" id="MER5174028.1"/>
    </source>
</evidence>